<keyword evidence="2" id="KW-1185">Reference proteome</keyword>
<dbReference type="EMBL" id="BGZK01001811">
    <property type="protein sequence ID" value="GBP86714.1"/>
    <property type="molecule type" value="Genomic_DNA"/>
</dbReference>
<proteinExistence type="predicted"/>
<gene>
    <name evidence="1" type="ORF">EVAR_62143_1</name>
</gene>
<name>A0A4C1ZHX7_EUMVA</name>
<evidence type="ECO:0000313" key="2">
    <source>
        <dbReference type="Proteomes" id="UP000299102"/>
    </source>
</evidence>
<organism evidence="1 2">
    <name type="scientific">Eumeta variegata</name>
    <name type="common">Bagworm moth</name>
    <name type="synonym">Eumeta japonica</name>
    <dbReference type="NCBI Taxonomy" id="151549"/>
    <lineage>
        <taxon>Eukaryota</taxon>
        <taxon>Metazoa</taxon>
        <taxon>Ecdysozoa</taxon>
        <taxon>Arthropoda</taxon>
        <taxon>Hexapoda</taxon>
        <taxon>Insecta</taxon>
        <taxon>Pterygota</taxon>
        <taxon>Neoptera</taxon>
        <taxon>Endopterygota</taxon>
        <taxon>Lepidoptera</taxon>
        <taxon>Glossata</taxon>
        <taxon>Ditrysia</taxon>
        <taxon>Tineoidea</taxon>
        <taxon>Psychidae</taxon>
        <taxon>Oiketicinae</taxon>
        <taxon>Eumeta</taxon>
    </lineage>
</organism>
<dbReference type="AlphaFoldDB" id="A0A4C1ZHX7"/>
<accession>A0A4C1ZHX7</accession>
<evidence type="ECO:0000313" key="1">
    <source>
        <dbReference type="EMBL" id="GBP86714.1"/>
    </source>
</evidence>
<protein>
    <submittedName>
        <fullName evidence="1">Uncharacterized protein</fullName>
    </submittedName>
</protein>
<dbReference type="Proteomes" id="UP000299102">
    <property type="component" value="Unassembled WGS sequence"/>
</dbReference>
<sequence>MGIEPTPPAQRVGSLPSAPIRQTGVNNVQQITLFFHCRAFRPKPPGFRRKALQRCCVSANPRRVLLLPESLKRPAGSQRQECALVNCTRFLPPRAPSPRRPVPNHGRRPDRTCRLRHLKNQVHSLRHECVPRCTATPRRVSSVR</sequence>
<comment type="caution">
    <text evidence="1">The sequence shown here is derived from an EMBL/GenBank/DDBJ whole genome shotgun (WGS) entry which is preliminary data.</text>
</comment>
<reference evidence="1 2" key="1">
    <citation type="journal article" date="2019" name="Commun. Biol.">
        <title>The bagworm genome reveals a unique fibroin gene that provides high tensile strength.</title>
        <authorList>
            <person name="Kono N."/>
            <person name="Nakamura H."/>
            <person name="Ohtoshi R."/>
            <person name="Tomita M."/>
            <person name="Numata K."/>
            <person name="Arakawa K."/>
        </authorList>
    </citation>
    <scope>NUCLEOTIDE SEQUENCE [LARGE SCALE GENOMIC DNA]</scope>
</reference>